<reference evidence="1" key="1">
    <citation type="submission" date="2021-06" db="EMBL/GenBank/DDBJ databases">
        <authorList>
            <person name="Kallberg Y."/>
            <person name="Tangrot J."/>
            <person name="Rosling A."/>
        </authorList>
    </citation>
    <scope>NUCLEOTIDE SEQUENCE</scope>
    <source>
        <strain evidence="1">IN212</strain>
    </source>
</reference>
<feature type="non-terminal residue" evidence="1">
    <location>
        <position position="71"/>
    </location>
</feature>
<proteinExistence type="predicted"/>
<evidence type="ECO:0000313" key="1">
    <source>
        <dbReference type="EMBL" id="CAG8741229.1"/>
    </source>
</evidence>
<keyword evidence="2" id="KW-1185">Reference proteome</keyword>
<comment type="caution">
    <text evidence="1">The sequence shown here is derived from an EMBL/GenBank/DDBJ whole genome shotgun (WGS) entry which is preliminary data.</text>
</comment>
<organism evidence="1 2">
    <name type="scientific">Racocetra fulgida</name>
    <dbReference type="NCBI Taxonomy" id="60492"/>
    <lineage>
        <taxon>Eukaryota</taxon>
        <taxon>Fungi</taxon>
        <taxon>Fungi incertae sedis</taxon>
        <taxon>Mucoromycota</taxon>
        <taxon>Glomeromycotina</taxon>
        <taxon>Glomeromycetes</taxon>
        <taxon>Diversisporales</taxon>
        <taxon>Gigasporaceae</taxon>
        <taxon>Racocetra</taxon>
    </lineage>
</organism>
<gene>
    <name evidence="1" type="ORF">RFULGI_LOCUS12877</name>
</gene>
<dbReference type="EMBL" id="CAJVPZ010032190">
    <property type="protein sequence ID" value="CAG8741229.1"/>
    <property type="molecule type" value="Genomic_DNA"/>
</dbReference>
<name>A0A9N9ILC4_9GLOM</name>
<protein>
    <submittedName>
        <fullName evidence="1">3360_t:CDS:1</fullName>
    </submittedName>
</protein>
<sequence>MIEDNQIVKAVEVILAVVSKLIPALIKNLPAYKQHSGVIERILKQRYKMQKRTVQINAAPELQMHNHIRMG</sequence>
<dbReference type="AlphaFoldDB" id="A0A9N9ILC4"/>
<accession>A0A9N9ILC4</accession>
<dbReference type="Proteomes" id="UP000789396">
    <property type="component" value="Unassembled WGS sequence"/>
</dbReference>
<evidence type="ECO:0000313" key="2">
    <source>
        <dbReference type="Proteomes" id="UP000789396"/>
    </source>
</evidence>